<organism evidence="2 3">
    <name type="scientific">Roseomonas acroporae</name>
    <dbReference type="NCBI Taxonomy" id="2937791"/>
    <lineage>
        <taxon>Bacteria</taxon>
        <taxon>Pseudomonadati</taxon>
        <taxon>Pseudomonadota</taxon>
        <taxon>Alphaproteobacteria</taxon>
        <taxon>Acetobacterales</taxon>
        <taxon>Roseomonadaceae</taxon>
        <taxon>Roseomonas</taxon>
    </lineage>
</organism>
<dbReference type="SUPFAM" id="SSF55846">
    <property type="entry name" value="N-acetylmuramoyl-L-alanine amidase-like"/>
    <property type="match status" value="1"/>
</dbReference>
<dbReference type="InterPro" id="IPR036505">
    <property type="entry name" value="Amidase/PGRP_sf"/>
</dbReference>
<proteinExistence type="predicted"/>
<dbReference type="Proteomes" id="UP001139516">
    <property type="component" value="Unassembled WGS sequence"/>
</dbReference>
<accession>A0A9X1Y6T9</accession>
<feature type="domain" description="N-acetylmuramoyl-L-alanine amidase" evidence="1">
    <location>
        <begin position="31"/>
        <end position="162"/>
    </location>
</feature>
<dbReference type="RefSeq" id="WP_248666334.1">
    <property type="nucleotide sequence ID" value="NZ_JALPRX010000026.1"/>
</dbReference>
<keyword evidence="2" id="KW-0378">Hydrolase</keyword>
<dbReference type="EMBL" id="JALPRX010000026">
    <property type="protein sequence ID" value="MCK8784210.1"/>
    <property type="molecule type" value="Genomic_DNA"/>
</dbReference>
<evidence type="ECO:0000313" key="2">
    <source>
        <dbReference type="EMBL" id="MCK8784210.1"/>
    </source>
</evidence>
<sequence length="191" mass="20665">MAAWTGIVGNGYTPEAFDAYCRTLRWAAWKPGFVVLHNTGAPSLAQRPLGFTRQHMAGFEAFYRDTRGWSAGPHLFVDDRLIWVFTPLTRPGVHSPSWNRVALGCEMLGDYDRESFTEGRGGQVRANAVAALATLAAVAGIEPGGMRLHREDPLTTHACPGRAVEKAAMVRSVRDLVAARHAAVAARPVGA</sequence>
<dbReference type="GO" id="GO:0009253">
    <property type="term" value="P:peptidoglycan catabolic process"/>
    <property type="evidence" value="ECO:0007669"/>
    <property type="project" value="InterPro"/>
</dbReference>
<dbReference type="Gene3D" id="3.40.80.10">
    <property type="entry name" value="Peptidoglycan recognition protein-like"/>
    <property type="match status" value="1"/>
</dbReference>
<evidence type="ECO:0000259" key="1">
    <source>
        <dbReference type="Pfam" id="PF01510"/>
    </source>
</evidence>
<comment type="caution">
    <text evidence="2">The sequence shown here is derived from an EMBL/GenBank/DDBJ whole genome shotgun (WGS) entry which is preliminary data.</text>
</comment>
<evidence type="ECO:0000313" key="3">
    <source>
        <dbReference type="Proteomes" id="UP001139516"/>
    </source>
</evidence>
<protein>
    <submittedName>
        <fullName evidence="2">N-acetylmuramoyl-L-alanine amidase</fullName>
        <ecNumber evidence="2">3.5.1.28</ecNumber>
    </submittedName>
</protein>
<dbReference type="AlphaFoldDB" id="A0A9X1Y6T9"/>
<name>A0A9X1Y6T9_9PROT</name>
<dbReference type="InterPro" id="IPR002502">
    <property type="entry name" value="Amidase_domain"/>
</dbReference>
<dbReference type="Pfam" id="PF01510">
    <property type="entry name" value="Amidase_2"/>
    <property type="match status" value="1"/>
</dbReference>
<dbReference type="GO" id="GO:0008745">
    <property type="term" value="F:N-acetylmuramoyl-L-alanine amidase activity"/>
    <property type="evidence" value="ECO:0007669"/>
    <property type="project" value="UniProtKB-EC"/>
</dbReference>
<reference evidence="2" key="1">
    <citation type="submission" date="2022-04" db="EMBL/GenBank/DDBJ databases">
        <title>Roseomonas acroporae sp. nov., isolated from coral Acropora digitifera.</title>
        <authorList>
            <person name="Sun H."/>
        </authorList>
    </citation>
    <scope>NUCLEOTIDE SEQUENCE</scope>
    <source>
        <strain evidence="2">NAR14</strain>
    </source>
</reference>
<keyword evidence="3" id="KW-1185">Reference proteome</keyword>
<gene>
    <name evidence="2" type="ORF">M0638_07445</name>
</gene>
<dbReference type="EC" id="3.5.1.28" evidence="2"/>